<keyword evidence="3" id="KW-1185">Reference proteome</keyword>
<protein>
    <recommendedName>
        <fullName evidence="1">F-box domain-containing protein</fullName>
    </recommendedName>
</protein>
<accession>A0A9N8DJN5</accession>
<dbReference type="InterPro" id="IPR036047">
    <property type="entry name" value="F-box-like_dom_sf"/>
</dbReference>
<feature type="domain" description="F-box" evidence="1">
    <location>
        <begin position="17"/>
        <end position="51"/>
    </location>
</feature>
<dbReference type="Proteomes" id="UP001153069">
    <property type="component" value="Unassembled WGS sequence"/>
</dbReference>
<dbReference type="Pfam" id="PF00646">
    <property type="entry name" value="F-box"/>
    <property type="match status" value="1"/>
</dbReference>
<dbReference type="PANTHER" id="PTHR39741">
    <property type="entry name" value="F-BOX DOMAIN CONTAINING PROTEIN, EXPRESSED"/>
    <property type="match status" value="1"/>
</dbReference>
<evidence type="ECO:0000313" key="2">
    <source>
        <dbReference type="EMBL" id="CAB9501944.1"/>
    </source>
</evidence>
<dbReference type="InterPro" id="IPR001810">
    <property type="entry name" value="F-box_dom"/>
</dbReference>
<dbReference type="SUPFAM" id="SSF81383">
    <property type="entry name" value="F-box domain"/>
    <property type="match status" value="1"/>
</dbReference>
<name>A0A9N8DJN5_9STRA</name>
<dbReference type="InterPro" id="IPR055336">
    <property type="entry name" value="At4g00755-like"/>
</dbReference>
<gene>
    <name evidence="2" type="ORF">SEMRO_123_G059380.1</name>
</gene>
<evidence type="ECO:0000313" key="3">
    <source>
        <dbReference type="Proteomes" id="UP001153069"/>
    </source>
</evidence>
<dbReference type="EMBL" id="CAICTM010000122">
    <property type="protein sequence ID" value="CAB9501944.1"/>
    <property type="molecule type" value="Genomic_DNA"/>
</dbReference>
<dbReference type="AlphaFoldDB" id="A0A9N8DJN5"/>
<reference evidence="2" key="1">
    <citation type="submission" date="2020-06" db="EMBL/GenBank/DDBJ databases">
        <authorList>
            <consortium name="Plant Systems Biology data submission"/>
        </authorList>
    </citation>
    <scope>NUCLEOTIDE SEQUENCE</scope>
    <source>
        <strain evidence="2">D6</strain>
    </source>
</reference>
<dbReference type="PANTHER" id="PTHR39741:SF2">
    <property type="entry name" value="F-BOX DOMAIN-CONTAINING PROTEIN"/>
    <property type="match status" value="1"/>
</dbReference>
<dbReference type="Gene3D" id="1.20.1280.50">
    <property type="match status" value="1"/>
</dbReference>
<dbReference type="CDD" id="cd09917">
    <property type="entry name" value="F-box_SF"/>
    <property type="match status" value="1"/>
</dbReference>
<proteinExistence type="predicted"/>
<organism evidence="2 3">
    <name type="scientific">Seminavis robusta</name>
    <dbReference type="NCBI Taxonomy" id="568900"/>
    <lineage>
        <taxon>Eukaryota</taxon>
        <taxon>Sar</taxon>
        <taxon>Stramenopiles</taxon>
        <taxon>Ochrophyta</taxon>
        <taxon>Bacillariophyta</taxon>
        <taxon>Bacillariophyceae</taxon>
        <taxon>Bacillariophycidae</taxon>
        <taxon>Naviculales</taxon>
        <taxon>Naviculaceae</taxon>
        <taxon>Seminavis</taxon>
    </lineage>
</organism>
<evidence type="ECO:0000259" key="1">
    <source>
        <dbReference type="Pfam" id="PF00646"/>
    </source>
</evidence>
<sequence>MDDKHMYDNGGCCRHENLSEELWMQILSYVPVLEILQSCCRVSKSFHRLVIPQSYWLFHAEALLQDTRRRHGNGDDWSWLERIHLNDHQLQRLCILLSGAAPTHDTMDDNDDNDDDNNNNLPAGLYYGSRLMNRSGAEAIRQRNYASNNNNIQDGTAFEIHRRRVCLASSTDNPSELLENVLSGLGNNHGEFLQNLALFGLRQRGYQKWWSSKPSRVQDSTDTLLFTTDCPLAVLSHLKWRPLLDPFTRRQTYTWHYALVKAYRLPLHKLDPEPTAEGAGFPCTVDALPNGYRHQRTRPGLVSDENNQSTRQEGTALKMVLEGETPVFESPRLPYTLLQQPRQNRTLQRNIPWQHLVFPPSLIANVVTVTLVGKNSRQFSHSGFYACVEQVRLEGIPLLKTPQEAARMGDMMNDDGQPQQQQPARDENIYLNDLIDEVINERRINEQQNA</sequence>
<comment type="caution">
    <text evidence="2">The sequence shown here is derived from an EMBL/GenBank/DDBJ whole genome shotgun (WGS) entry which is preliminary data.</text>
</comment>